<dbReference type="AlphaFoldDB" id="A0A6A1VGY5"/>
<dbReference type="GO" id="GO:0090575">
    <property type="term" value="C:RNA polymerase II transcription regulator complex"/>
    <property type="evidence" value="ECO:0007669"/>
    <property type="project" value="TreeGrafter"/>
</dbReference>
<evidence type="ECO:0000256" key="4">
    <source>
        <dbReference type="ARBA" id="ARBA00023242"/>
    </source>
</evidence>
<feature type="coiled-coil region" evidence="5">
    <location>
        <begin position="63"/>
        <end position="90"/>
    </location>
</feature>
<dbReference type="InterPro" id="IPR036638">
    <property type="entry name" value="HLH_DNA-bd_sf"/>
</dbReference>
<evidence type="ECO:0000259" key="6">
    <source>
        <dbReference type="PROSITE" id="PS50888"/>
    </source>
</evidence>
<dbReference type="GO" id="GO:0000977">
    <property type="term" value="F:RNA polymerase II transcription regulatory region sequence-specific DNA binding"/>
    <property type="evidence" value="ECO:0007669"/>
    <property type="project" value="TreeGrafter"/>
</dbReference>
<gene>
    <name evidence="7" type="ORF">CJ030_MR5G025391</name>
</gene>
<dbReference type="PROSITE" id="PS50888">
    <property type="entry name" value="BHLH"/>
    <property type="match status" value="1"/>
</dbReference>
<accession>A0A6A1VGY5</accession>
<reference evidence="7 8" key="1">
    <citation type="journal article" date="2019" name="Plant Biotechnol. J.">
        <title>The red bayberry genome and genetic basis of sex determination.</title>
        <authorList>
            <person name="Jia H.M."/>
            <person name="Jia H.J."/>
            <person name="Cai Q.L."/>
            <person name="Wang Y."/>
            <person name="Zhao H.B."/>
            <person name="Yang W.F."/>
            <person name="Wang G.Y."/>
            <person name="Li Y.H."/>
            <person name="Zhan D.L."/>
            <person name="Shen Y.T."/>
            <person name="Niu Q.F."/>
            <person name="Chang L."/>
            <person name="Qiu J."/>
            <person name="Zhao L."/>
            <person name="Xie H.B."/>
            <person name="Fu W.Y."/>
            <person name="Jin J."/>
            <person name="Li X.W."/>
            <person name="Jiao Y."/>
            <person name="Zhou C.C."/>
            <person name="Tu T."/>
            <person name="Chai C.Y."/>
            <person name="Gao J.L."/>
            <person name="Fan L.J."/>
            <person name="van de Weg E."/>
            <person name="Wang J.Y."/>
            <person name="Gao Z.S."/>
        </authorList>
    </citation>
    <scope>NUCLEOTIDE SEQUENCE [LARGE SCALE GENOMIC DNA]</scope>
    <source>
        <tissue evidence="7">Leaves</tissue>
    </source>
</reference>
<dbReference type="SMART" id="SM00353">
    <property type="entry name" value="HLH"/>
    <property type="match status" value="1"/>
</dbReference>
<dbReference type="PANTHER" id="PTHR13935">
    <property type="entry name" value="ACHAETE-SCUTE TRANSCRIPTION FACTOR-RELATED"/>
    <property type="match status" value="1"/>
</dbReference>
<evidence type="ECO:0000256" key="5">
    <source>
        <dbReference type="SAM" id="Coils"/>
    </source>
</evidence>
<dbReference type="GO" id="GO:0046983">
    <property type="term" value="F:protein dimerization activity"/>
    <property type="evidence" value="ECO:0007669"/>
    <property type="project" value="InterPro"/>
</dbReference>
<feature type="domain" description="BHLH" evidence="6">
    <location>
        <begin position="21"/>
        <end position="73"/>
    </location>
</feature>
<dbReference type="InterPro" id="IPR011598">
    <property type="entry name" value="bHLH_dom"/>
</dbReference>
<proteinExistence type="predicted"/>
<evidence type="ECO:0000256" key="2">
    <source>
        <dbReference type="ARBA" id="ARBA00023015"/>
    </source>
</evidence>
<comment type="caution">
    <text evidence="7">The sequence shown here is derived from an EMBL/GenBank/DDBJ whole genome shotgun (WGS) entry which is preliminary data.</text>
</comment>
<organism evidence="7 8">
    <name type="scientific">Morella rubra</name>
    <name type="common">Chinese bayberry</name>
    <dbReference type="NCBI Taxonomy" id="262757"/>
    <lineage>
        <taxon>Eukaryota</taxon>
        <taxon>Viridiplantae</taxon>
        <taxon>Streptophyta</taxon>
        <taxon>Embryophyta</taxon>
        <taxon>Tracheophyta</taxon>
        <taxon>Spermatophyta</taxon>
        <taxon>Magnoliopsida</taxon>
        <taxon>eudicotyledons</taxon>
        <taxon>Gunneridae</taxon>
        <taxon>Pentapetalae</taxon>
        <taxon>rosids</taxon>
        <taxon>fabids</taxon>
        <taxon>Fagales</taxon>
        <taxon>Myricaceae</taxon>
        <taxon>Morella</taxon>
    </lineage>
</organism>
<keyword evidence="2" id="KW-0805">Transcription regulation</keyword>
<comment type="subcellular location">
    <subcellularLocation>
        <location evidence="1">Nucleus</location>
    </subcellularLocation>
</comment>
<dbReference type="SUPFAM" id="SSF47459">
    <property type="entry name" value="HLH, helix-loop-helix DNA-binding domain"/>
    <property type="match status" value="1"/>
</dbReference>
<sequence>MGFLFVSLPVEEMDQRSQPTSTKIERRIIEKNRRNQMKFLYSRLNSLLPTQNSKEPLSLPDQVDEAINYIRSLEEKLKKSQERKESLMGRKRSYTCTTYEAIASPKSPQIEIREMGSSLQIVLITGLDNQYIFYEAIHILHEEQADVLNANFSIAGDSIFHVVHAEIVGSSFDFGAAKITERLKRLVYGSTSDLELQPADLWDYNIHPDPWEF</sequence>
<keyword evidence="4" id="KW-0539">Nucleus</keyword>
<dbReference type="Gene3D" id="4.10.280.10">
    <property type="entry name" value="Helix-loop-helix DNA-binding domain"/>
    <property type="match status" value="1"/>
</dbReference>
<name>A0A6A1VGY5_9ROSI</name>
<evidence type="ECO:0000313" key="7">
    <source>
        <dbReference type="EMBL" id="KAB1212021.1"/>
    </source>
</evidence>
<dbReference type="EMBL" id="RXIC02000023">
    <property type="protein sequence ID" value="KAB1212021.1"/>
    <property type="molecule type" value="Genomic_DNA"/>
</dbReference>
<dbReference type="GO" id="GO:0000981">
    <property type="term" value="F:DNA-binding transcription factor activity, RNA polymerase II-specific"/>
    <property type="evidence" value="ECO:0007669"/>
    <property type="project" value="TreeGrafter"/>
</dbReference>
<keyword evidence="3" id="KW-0804">Transcription</keyword>
<dbReference type="Pfam" id="PF00010">
    <property type="entry name" value="HLH"/>
    <property type="match status" value="1"/>
</dbReference>
<dbReference type="Proteomes" id="UP000516437">
    <property type="component" value="Chromosome 5"/>
</dbReference>
<keyword evidence="5" id="KW-0175">Coiled coil</keyword>
<evidence type="ECO:0000256" key="3">
    <source>
        <dbReference type="ARBA" id="ARBA00023163"/>
    </source>
</evidence>
<dbReference type="FunFam" id="4.10.280.10:FF:000103">
    <property type="entry name" value="Transcription factor bHLH162"/>
    <property type="match status" value="1"/>
</dbReference>
<dbReference type="InterPro" id="IPR015660">
    <property type="entry name" value="MASH1/Ascl1a-like"/>
</dbReference>
<dbReference type="PANTHER" id="PTHR13935:SF63">
    <property type="entry name" value="BHLH DOMAIN-CONTAINING PROTEIN"/>
    <property type="match status" value="1"/>
</dbReference>
<evidence type="ECO:0000313" key="8">
    <source>
        <dbReference type="Proteomes" id="UP000516437"/>
    </source>
</evidence>
<dbReference type="OrthoDB" id="752507at2759"/>
<evidence type="ECO:0000256" key="1">
    <source>
        <dbReference type="ARBA" id="ARBA00004123"/>
    </source>
</evidence>
<keyword evidence="8" id="KW-1185">Reference proteome</keyword>
<protein>
    <submittedName>
        <fullName evidence="7">Transcription factor bHLH36</fullName>
    </submittedName>
</protein>